<reference evidence="2 3" key="1">
    <citation type="submission" date="2023-08" db="EMBL/GenBank/DDBJ databases">
        <title>Black Yeasts Isolated from many extreme environments.</title>
        <authorList>
            <person name="Coleine C."/>
            <person name="Stajich J.E."/>
            <person name="Selbmann L."/>
        </authorList>
    </citation>
    <scope>NUCLEOTIDE SEQUENCE [LARGE SCALE GENOMIC DNA]</scope>
    <source>
        <strain evidence="2 3">CCFEE 5792</strain>
    </source>
</reference>
<dbReference type="GeneID" id="89968755"/>
<proteinExistence type="predicted"/>
<dbReference type="Proteomes" id="UP001358417">
    <property type="component" value="Unassembled WGS sequence"/>
</dbReference>
<dbReference type="EMBL" id="JAVRRD010000001">
    <property type="protein sequence ID" value="KAK5064699.1"/>
    <property type="molecule type" value="Genomic_DNA"/>
</dbReference>
<evidence type="ECO:0000256" key="1">
    <source>
        <dbReference type="SAM" id="MobiDB-lite"/>
    </source>
</evidence>
<feature type="region of interest" description="Disordered" evidence="1">
    <location>
        <begin position="232"/>
        <end position="504"/>
    </location>
</feature>
<name>A0AAV9NSL6_9EURO</name>
<protein>
    <recommendedName>
        <fullName evidence="4">Suppressor protein SRP40</fullName>
    </recommendedName>
</protein>
<feature type="compositionally biased region" description="Polar residues" evidence="1">
    <location>
        <begin position="446"/>
        <end position="463"/>
    </location>
</feature>
<feature type="compositionally biased region" description="Basic and acidic residues" evidence="1">
    <location>
        <begin position="100"/>
        <end position="109"/>
    </location>
</feature>
<evidence type="ECO:0000313" key="2">
    <source>
        <dbReference type="EMBL" id="KAK5064699.1"/>
    </source>
</evidence>
<feature type="compositionally biased region" description="Acidic residues" evidence="1">
    <location>
        <begin position="427"/>
        <end position="436"/>
    </location>
</feature>
<evidence type="ECO:0008006" key="4">
    <source>
        <dbReference type="Google" id="ProtNLM"/>
    </source>
</evidence>
<dbReference type="RefSeq" id="XP_064712023.1">
    <property type="nucleotide sequence ID" value="XM_064844163.1"/>
</dbReference>
<evidence type="ECO:0000313" key="3">
    <source>
        <dbReference type="Proteomes" id="UP001358417"/>
    </source>
</evidence>
<organism evidence="2 3">
    <name type="scientific">Exophiala bonariae</name>
    <dbReference type="NCBI Taxonomy" id="1690606"/>
    <lineage>
        <taxon>Eukaryota</taxon>
        <taxon>Fungi</taxon>
        <taxon>Dikarya</taxon>
        <taxon>Ascomycota</taxon>
        <taxon>Pezizomycotina</taxon>
        <taxon>Eurotiomycetes</taxon>
        <taxon>Chaetothyriomycetidae</taxon>
        <taxon>Chaetothyriales</taxon>
        <taxon>Herpotrichiellaceae</taxon>
        <taxon>Exophiala</taxon>
    </lineage>
</organism>
<feature type="region of interest" description="Disordered" evidence="1">
    <location>
        <begin position="170"/>
        <end position="209"/>
    </location>
</feature>
<feature type="compositionally biased region" description="Basic and acidic residues" evidence="1">
    <location>
        <begin position="487"/>
        <end position="498"/>
    </location>
</feature>
<feature type="compositionally biased region" description="Basic and acidic residues" evidence="1">
    <location>
        <begin position="78"/>
        <end position="91"/>
    </location>
</feature>
<feature type="region of interest" description="Disordered" evidence="1">
    <location>
        <begin position="78"/>
        <end position="109"/>
    </location>
</feature>
<keyword evidence="3" id="KW-1185">Reference proteome</keyword>
<dbReference type="AlphaFoldDB" id="A0AAV9NSL6"/>
<gene>
    <name evidence="2" type="ORF">LTR84_000533</name>
</gene>
<sequence length="504" mass="56115">MREDFTRLHITPLNPDLLPIILGPNLVNSAANISFNTIPTFPENNYGYLDLPVMDAERIKKKVNGAILKGKKIKVEEARPNKRRRIEESTERTSPTESGAEAKKSEISEKEKKQFNVIAGHELPAERKVKRGWTEVAKSKSAKLRKGETKVPASKYSDKEELLFRTKLPQNRSDGLGSGKEKEKIKRKKSGDVVHEFARSSKQPSFLRDNVGLGIKGHLEYMEGQGWVNEAGEVIEPEPERVSRLRQTTASVTRSKPSAAKMPQRSPSPPSSQSSDKDEDSSSQGSQEENNSLPVNEQDDETSSSGSSSISDSDADQSVSKGEANDSDIEQKGTPALDEVHPLEALFKKPKKPTSQDIAKPSLEVSTSFSFFDAQAGDEIDQESRVPGTPFSSQDVRSRGLRSAAPTPDTAYPSRFNSYGSTGLPGDEVDEDDEEEDSRKAVGSKRGQSSTKAAAETPSQNQSDFEKKFWENRGENSRAWKQRRRTVLKEKRQRENRVRRPKNW</sequence>
<feature type="compositionally biased region" description="Basic and acidic residues" evidence="1">
    <location>
        <begin position="464"/>
        <end position="478"/>
    </location>
</feature>
<feature type="compositionally biased region" description="Low complexity" evidence="1">
    <location>
        <begin position="303"/>
        <end position="320"/>
    </location>
</feature>
<feature type="compositionally biased region" description="Polar residues" evidence="1">
    <location>
        <begin position="245"/>
        <end position="256"/>
    </location>
</feature>
<comment type="caution">
    <text evidence="2">The sequence shown here is derived from an EMBL/GenBank/DDBJ whole genome shotgun (WGS) entry which is preliminary data.</text>
</comment>
<accession>A0AAV9NSL6</accession>
<feature type="compositionally biased region" description="Basic and acidic residues" evidence="1">
    <location>
        <begin position="179"/>
        <end position="199"/>
    </location>
</feature>